<dbReference type="Proteomes" id="UP001279734">
    <property type="component" value="Unassembled WGS sequence"/>
</dbReference>
<organism evidence="1 2">
    <name type="scientific">Nepenthes gracilis</name>
    <name type="common">Slender pitcher plant</name>
    <dbReference type="NCBI Taxonomy" id="150966"/>
    <lineage>
        <taxon>Eukaryota</taxon>
        <taxon>Viridiplantae</taxon>
        <taxon>Streptophyta</taxon>
        <taxon>Embryophyta</taxon>
        <taxon>Tracheophyta</taxon>
        <taxon>Spermatophyta</taxon>
        <taxon>Magnoliopsida</taxon>
        <taxon>eudicotyledons</taxon>
        <taxon>Gunneridae</taxon>
        <taxon>Pentapetalae</taxon>
        <taxon>Caryophyllales</taxon>
        <taxon>Nepenthaceae</taxon>
        <taxon>Nepenthes</taxon>
    </lineage>
</organism>
<gene>
    <name evidence="1" type="ORF">Nepgr_004907</name>
</gene>
<evidence type="ECO:0000313" key="1">
    <source>
        <dbReference type="EMBL" id="GMH03068.1"/>
    </source>
</evidence>
<name>A0AAD3S254_NEPGR</name>
<comment type="caution">
    <text evidence="1">The sequence shown here is derived from an EMBL/GenBank/DDBJ whole genome shotgun (WGS) entry which is preliminary data.</text>
</comment>
<keyword evidence="2" id="KW-1185">Reference proteome</keyword>
<proteinExistence type="predicted"/>
<dbReference type="AlphaFoldDB" id="A0AAD3S254"/>
<accession>A0AAD3S254</accession>
<dbReference type="EMBL" id="BSYO01000004">
    <property type="protein sequence ID" value="GMH03068.1"/>
    <property type="molecule type" value="Genomic_DNA"/>
</dbReference>
<protein>
    <submittedName>
        <fullName evidence="1">Uncharacterized protein</fullName>
    </submittedName>
</protein>
<sequence>MKICDKAAHEVTACEVLLHIWNLCHQSQAIVRKHKWLHWGAILFNFQIHNIGTIKTCDLYEKYTCDFPQWLARVEKHGNYTSNILSTPAMGNLVFFISDKFKEMFKYVDNGYKCINILVMI</sequence>
<reference evidence="1" key="1">
    <citation type="submission" date="2023-05" db="EMBL/GenBank/DDBJ databases">
        <title>Nepenthes gracilis genome sequencing.</title>
        <authorList>
            <person name="Fukushima K."/>
        </authorList>
    </citation>
    <scope>NUCLEOTIDE SEQUENCE</scope>
    <source>
        <strain evidence="1">SING2019-196</strain>
    </source>
</reference>
<evidence type="ECO:0000313" key="2">
    <source>
        <dbReference type="Proteomes" id="UP001279734"/>
    </source>
</evidence>